<dbReference type="AlphaFoldDB" id="Q01RG6"/>
<dbReference type="KEGG" id="sus:Acid_6837"/>
<dbReference type="HOGENOM" id="CLU_1353882_0_0_0"/>
<feature type="domain" description="Ice-binding protein C-terminal" evidence="2">
    <location>
        <begin position="173"/>
        <end position="196"/>
    </location>
</feature>
<feature type="signal peptide" evidence="1">
    <location>
        <begin position="1"/>
        <end position="26"/>
    </location>
</feature>
<evidence type="ECO:0000259" key="2">
    <source>
        <dbReference type="Pfam" id="PF07589"/>
    </source>
</evidence>
<dbReference type="InParanoid" id="Q01RG6"/>
<dbReference type="eggNOG" id="ENOG502ZMBB">
    <property type="taxonomic scope" value="Bacteria"/>
</dbReference>
<protein>
    <recommendedName>
        <fullName evidence="2">Ice-binding protein C-terminal domain-containing protein</fullName>
    </recommendedName>
</protein>
<dbReference type="OrthoDB" id="9728776at2"/>
<organism evidence="3">
    <name type="scientific">Solibacter usitatus (strain Ellin6076)</name>
    <dbReference type="NCBI Taxonomy" id="234267"/>
    <lineage>
        <taxon>Bacteria</taxon>
        <taxon>Pseudomonadati</taxon>
        <taxon>Acidobacteriota</taxon>
        <taxon>Terriglobia</taxon>
        <taxon>Bryobacterales</taxon>
        <taxon>Solibacteraceae</taxon>
        <taxon>Candidatus Solibacter</taxon>
    </lineage>
</organism>
<sequence length="202" mass="21092" precursor="true">MKFHKLIKLFAMVAIAMLVLASVTHASPINGSLPLNGGNLTQNGTDLSLSTMISATLTTNLSTGSGDYAFIPFGTNFGPTTLNYTSNATLSTFTFGNAVWGTFVASANPANEVVQKTANFLDVFIIGTFTPGTNAGWAGKDPTQSSLRFSINQSGSSISEAITLNSPATPPPAVPEPQTMALIGSALAGLAFVSRKRWNIDK</sequence>
<proteinExistence type="predicted"/>
<feature type="chain" id="PRO_5004162360" description="Ice-binding protein C-terminal domain-containing protein" evidence="1">
    <location>
        <begin position="27"/>
        <end position="202"/>
    </location>
</feature>
<dbReference type="InterPro" id="IPR013424">
    <property type="entry name" value="Ice-binding_C"/>
</dbReference>
<accession>Q01RG6</accession>
<dbReference type="NCBIfam" id="TIGR02595">
    <property type="entry name" value="PEP_CTERM"/>
    <property type="match status" value="1"/>
</dbReference>
<dbReference type="EMBL" id="CP000473">
    <property type="protein sequence ID" value="ABJ87754.1"/>
    <property type="molecule type" value="Genomic_DNA"/>
</dbReference>
<dbReference type="Pfam" id="PF07589">
    <property type="entry name" value="PEP-CTERM"/>
    <property type="match status" value="1"/>
</dbReference>
<evidence type="ECO:0000256" key="1">
    <source>
        <dbReference type="SAM" id="SignalP"/>
    </source>
</evidence>
<name>Q01RG6_SOLUE</name>
<gene>
    <name evidence="3" type="ordered locus">Acid_6837</name>
</gene>
<reference evidence="3" key="1">
    <citation type="submission" date="2006-10" db="EMBL/GenBank/DDBJ databases">
        <title>Complete sequence of Solibacter usitatus Ellin6076.</title>
        <authorList>
            <consortium name="US DOE Joint Genome Institute"/>
            <person name="Copeland A."/>
            <person name="Lucas S."/>
            <person name="Lapidus A."/>
            <person name="Barry K."/>
            <person name="Detter J.C."/>
            <person name="Glavina del Rio T."/>
            <person name="Hammon N."/>
            <person name="Israni S."/>
            <person name="Dalin E."/>
            <person name="Tice H."/>
            <person name="Pitluck S."/>
            <person name="Thompson L.S."/>
            <person name="Brettin T."/>
            <person name="Bruce D."/>
            <person name="Han C."/>
            <person name="Tapia R."/>
            <person name="Gilna P."/>
            <person name="Schmutz J."/>
            <person name="Larimer F."/>
            <person name="Land M."/>
            <person name="Hauser L."/>
            <person name="Kyrpides N."/>
            <person name="Mikhailova N."/>
            <person name="Janssen P.H."/>
            <person name="Kuske C.R."/>
            <person name="Richardson P."/>
        </authorList>
    </citation>
    <scope>NUCLEOTIDE SEQUENCE</scope>
    <source>
        <strain evidence="3">Ellin6076</strain>
    </source>
</reference>
<keyword evidence="1" id="KW-0732">Signal</keyword>
<evidence type="ECO:0000313" key="3">
    <source>
        <dbReference type="EMBL" id="ABJ87754.1"/>
    </source>
</evidence>